<protein>
    <submittedName>
        <fullName evidence="6">MarP family serine protease</fullName>
        <ecNumber evidence="6">3.4.21.-</ecNumber>
    </submittedName>
</protein>
<keyword evidence="4 5" id="KW-0472">Membrane</keyword>
<dbReference type="NCBIfam" id="NF033740">
    <property type="entry name" value="MarP_fam_protase"/>
    <property type="match status" value="1"/>
</dbReference>
<dbReference type="GO" id="GO:0009403">
    <property type="term" value="P:toxin biosynthetic process"/>
    <property type="evidence" value="ECO:0007669"/>
    <property type="project" value="InterPro"/>
</dbReference>
<dbReference type="GO" id="GO:0006508">
    <property type="term" value="P:proteolysis"/>
    <property type="evidence" value="ECO:0007669"/>
    <property type="project" value="UniProtKB-KW"/>
</dbReference>
<keyword evidence="6" id="KW-0378">Hydrolase</keyword>
<dbReference type="PANTHER" id="PTHR43019:SF23">
    <property type="entry name" value="PROTEASE DO-LIKE 5, CHLOROPLASTIC"/>
    <property type="match status" value="1"/>
</dbReference>
<evidence type="ECO:0000256" key="5">
    <source>
        <dbReference type="SAM" id="Phobius"/>
    </source>
</evidence>
<dbReference type="GO" id="GO:0004252">
    <property type="term" value="F:serine-type endopeptidase activity"/>
    <property type="evidence" value="ECO:0007669"/>
    <property type="project" value="InterPro"/>
</dbReference>
<dbReference type="Gene3D" id="2.40.10.10">
    <property type="entry name" value="Trypsin-like serine proteases"/>
    <property type="match status" value="2"/>
</dbReference>
<proteinExistence type="predicted"/>
<dbReference type="Proteomes" id="UP001139502">
    <property type="component" value="Unassembled WGS sequence"/>
</dbReference>
<dbReference type="GO" id="GO:0016020">
    <property type="term" value="C:membrane"/>
    <property type="evidence" value="ECO:0007669"/>
    <property type="project" value="UniProtKB-SubCell"/>
</dbReference>
<sequence length="392" mass="40603">MLQNLTVLDWILLVVLALYLIGGYVRGFFMTLGSVLGFAAGAVAAFYLAPLLVEAASGWWRILVAVLSIVVLIAVGQVLGAMIARPFRRISDRTGLGLIERIAGALLNVLTCALVIIILSFSAGQLGVASITMAINNSQVISTLESWTPARVQQAIAQARAAVLAQSGIPEVADRLFPEQQAPSESVQNDALTAASDSVLRINGTAEACRQNQSGSGFAAADGLVVTNAHVVAGVDEPLVETPGGRAYRGEVVYFDPDTDLAVISAPDLPVAPLETGGYAADGELTTFMGYPLGGPFKSSSATVQGLGYTSTVSREGQASIPREVYQLAADVQQGNSGGPLLDQDGRVIGVIFAKASGGQTGYALSLTELDPVLQQLGSLTVPVNTGACTRG</sequence>
<accession>A0A9X2KGR7</accession>
<dbReference type="InterPro" id="IPR043504">
    <property type="entry name" value="Peptidase_S1_PA_chymotrypsin"/>
</dbReference>
<dbReference type="EMBL" id="JANAFB010000005">
    <property type="protein sequence ID" value="MCP3425122.1"/>
    <property type="molecule type" value="Genomic_DNA"/>
</dbReference>
<reference evidence="6" key="1">
    <citation type="submission" date="2022-06" db="EMBL/GenBank/DDBJ databases">
        <title>Rothia sp. isolated from sandalwood seedling.</title>
        <authorList>
            <person name="Tuikhar N."/>
            <person name="Kirdat K."/>
            <person name="Thorat V."/>
            <person name="Swetha P."/>
            <person name="Padma S."/>
            <person name="Sundararaj R."/>
            <person name="Yadav A."/>
        </authorList>
    </citation>
    <scope>NUCLEOTIDE SEQUENCE</scope>
    <source>
        <strain evidence="6">AR01</strain>
    </source>
</reference>
<evidence type="ECO:0000256" key="3">
    <source>
        <dbReference type="ARBA" id="ARBA00022989"/>
    </source>
</evidence>
<dbReference type="PRINTS" id="PR00834">
    <property type="entry name" value="PROTEASES2C"/>
</dbReference>
<dbReference type="Pfam" id="PF13365">
    <property type="entry name" value="Trypsin_2"/>
    <property type="match status" value="1"/>
</dbReference>
<feature type="transmembrane region" description="Helical" evidence="5">
    <location>
        <begin position="105"/>
        <end position="128"/>
    </location>
</feature>
<dbReference type="SUPFAM" id="SSF50494">
    <property type="entry name" value="Trypsin-like serine proteases"/>
    <property type="match status" value="1"/>
</dbReference>
<comment type="subcellular location">
    <subcellularLocation>
        <location evidence="1">Membrane</location>
        <topology evidence="1">Multi-pass membrane protein</topology>
    </subcellularLocation>
</comment>
<gene>
    <name evidence="6" type="ORF">NBM05_03535</name>
</gene>
<evidence type="ECO:0000256" key="2">
    <source>
        <dbReference type="ARBA" id="ARBA00022692"/>
    </source>
</evidence>
<evidence type="ECO:0000313" key="6">
    <source>
        <dbReference type="EMBL" id="MCP3425122.1"/>
    </source>
</evidence>
<feature type="transmembrane region" description="Helical" evidence="5">
    <location>
        <begin position="59"/>
        <end position="84"/>
    </location>
</feature>
<dbReference type="Pfam" id="PF02674">
    <property type="entry name" value="Colicin_V"/>
    <property type="match status" value="1"/>
</dbReference>
<feature type="transmembrane region" description="Helical" evidence="5">
    <location>
        <begin position="32"/>
        <end position="53"/>
    </location>
</feature>
<evidence type="ECO:0000256" key="1">
    <source>
        <dbReference type="ARBA" id="ARBA00004141"/>
    </source>
</evidence>
<dbReference type="AlphaFoldDB" id="A0A9X2KGR7"/>
<feature type="transmembrane region" description="Helical" evidence="5">
    <location>
        <begin position="6"/>
        <end position="25"/>
    </location>
</feature>
<name>A0A9X2KGR7_9MICC</name>
<evidence type="ECO:0000313" key="7">
    <source>
        <dbReference type="Proteomes" id="UP001139502"/>
    </source>
</evidence>
<keyword evidence="2 5" id="KW-0812">Transmembrane</keyword>
<keyword evidence="6" id="KW-0645">Protease</keyword>
<dbReference type="InterPro" id="IPR009003">
    <property type="entry name" value="Peptidase_S1_PA"/>
</dbReference>
<evidence type="ECO:0000256" key="4">
    <source>
        <dbReference type="ARBA" id="ARBA00023136"/>
    </source>
</evidence>
<organism evidence="6 7">
    <name type="scientific">Rothia santali</name>
    <dbReference type="NCBI Taxonomy" id="2949643"/>
    <lineage>
        <taxon>Bacteria</taxon>
        <taxon>Bacillati</taxon>
        <taxon>Actinomycetota</taxon>
        <taxon>Actinomycetes</taxon>
        <taxon>Micrococcales</taxon>
        <taxon>Micrococcaceae</taxon>
        <taxon>Rothia</taxon>
    </lineage>
</organism>
<dbReference type="InterPro" id="IPR003825">
    <property type="entry name" value="Colicin-V_CvpA"/>
</dbReference>
<keyword evidence="7" id="KW-1185">Reference proteome</keyword>
<dbReference type="EC" id="3.4.21.-" evidence="6"/>
<dbReference type="RefSeq" id="WP_254165147.1">
    <property type="nucleotide sequence ID" value="NZ_JANAFB010000005.1"/>
</dbReference>
<dbReference type="InterPro" id="IPR001940">
    <property type="entry name" value="Peptidase_S1C"/>
</dbReference>
<keyword evidence="3 5" id="KW-1133">Transmembrane helix</keyword>
<comment type="caution">
    <text evidence="6">The sequence shown here is derived from an EMBL/GenBank/DDBJ whole genome shotgun (WGS) entry which is preliminary data.</text>
</comment>
<dbReference type="PANTHER" id="PTHR43019">
    <property type="entry name" value="SERINE ENDOPROTEASE DEGS"/>
    <property type="match status" value="1"/>
</dbReference>
<dbReference type="InterPro" id="IPR047680">
    <property type="entry name" value="MarP-like"/>
</dbReference>